<evidence type="ECO:0000256" key="2">
    <source>
        <dbReference type="SAM" id="SignalP"/>
    </source>
</evidence>
<dbReference type="SUPFAM" id="SSF50494">
    <property type="entry name" value="Trypsin-like serine proteases"/>
    <property type="match status" value="1"/>
</dbReference>
<dbReference type="InterPro" id="IPR001254">
    <property type="entry name" value="Trypsin_dom"/>
</dbReference>
<name>A0ABX1ET79_9PROT</name>
<dbReference type="InterPro" id="IPR043504">
    <property type="entry name" value="Peptidase_S1_PA_chymotrypsin"/>
</dbReference>
<dbReference type="InterPro" id="IPR018114">
    <property type="entry name" value="TRYPSIN_HIS"/>
</dbReference>
<dbReference type="Pfam" id="PF00089">
    <property type="entry name" value="Trypsin"/>
    <property type="match status" value="1"/>
</dbReference>
<sequence>MIRHLALLLLAALPAQAQLPGVADSVARRPVTVAEAPWSSLVRVQSEAGGRCTGVLIAPDRVLTAAHCLVARLTRRMLQPGRVHVLAGYDRGSFSAHATAVALRIGPGFRPETSGPIGADWAVLSLATPLPGPVLPLATQLPAAGSAAMLGGWQQDRAHALLADTACQVQRAVRDAEGRLLLRHGCAATRGVSGGPLLVRQGEGWAVMGVAVGATSGARGGLAVAVPGLDLGLDLGPNLGPNLGTE</sequence>
<evidence type="ECO:0000313" key="4">
    <source>
        <dbReference type="EMBL" id="NKE43493.1"/>
    </source>
</evidence>
<dbReference type="PANTHER" id="PTHR15462">
    <property type="entry name" value="SERINE PROTEASE"/>
    <property type="match status" value="1"/>
</dbReference>
<evidence type="ECO:0000259" key="3">
    <source>
        <dbReference type="PROSITE" id="PS50240"/>
    </source>
</evidence>
<feature type="signal peptide" evidence="2">
    <location>
        <begin position="1"/>
        <end position="17"/>
    </location>
</feature>
<dbReference type="Proteomes" id="UP000765160">
    <property type="component" value="Unassembled WGS sequence"/>
</dbReference>
<dbReference type="RefSeq" id="WP_168046527.1">
    <property type="nucleotide sequence ID" value="NZ_JAATJR010000001.1"/>
</dbReference>
<dbReference type="InterPro" id="IPR001314">
    <property type="entry name" value="Peptidase_S1A"/>
</dbReference>
<comment type="caution">
    <text evidence="4">The sequence shown here is derived from an EMBL/GenBank/DDBJ whole genome shotgun (WGS) entry which is preliminary data.</text>
</comment>
<protein>
    <submittedName>
        <fullName evidence="4">Trypsin-like serine protease</fullName>
    </submittedName>
</protein>
<dbReference type="EMBL" id="JAAVTX010000001">
    <property type="protein sequence ID" value="NKE43493.1"/>
    <property type="molecule type" value="Genomic_DNA"/>
</dbReference>
<proteinExistence type="predicted"/>
<dbReference type="InterPro" id="IPR050966">
    <property type="entry name" value="Glutamyl_endopeptidase"/>
</dbReference>
<organism evidence="4 5">
    <name type="scientific">Falsiroseomonas frigidaquae</name>
    <dbReference type="NCBI Taxonomy" id="487318"/>
    <lineage>
        <taxon>Bacteria</taxon>
        <taxon>Pseudomonadati</taxon>
        <taxon>Pseudomonadota</taxon>
        <taxon>Alphaproteobacteria</taxon>
        <taxon>Acetobacterales</taxon>
        <taxon>Roseomonadaceae</taxon>
        <taxon>Falsiroseomonas</taxon>
    </lineage>
</organism>
<dbReference type="PROSITE" id="PS50240">
    <property type="entry name" value="TRYPSIN_DOM"/>
    <property type="match status" value="1"/>
</dbReference>
<reference evidence="4 5" key="1">
    <citation type="submission" date="2020-03" db="EMBL/GenBank/DDBJ databases">
        <title>Roseomonas selenitidurans sp. nov. isolated from soil.</title>
        <authorList>
            <person name="Liu H."/>
        </authorList>
    </citation>
    <scope>NUCLEOTIDE SEQUENCE [LARGE SCALE GENOMIC DNA]</scope>
    <source>
        <strain evidence="4 5">JCM 15073</strain>
    </source>
</reference>
<feature type="domain" description="Peptidase S1" evidence="3">
    <location>
        <begin position="22"/>
        <end position="246"/>
    </location>
</feature>
<evidence type="ECO:0000256" key="1">
    <source>
        <dbReference type="ARBA" id="ARBA00022729"/>
    </source>
</evidence>
<dbReference type="PRINTS" id="PR00722">
    <property type="entry name" value="CHYMOTRYPSIN"/>
</dbReference>
<dbReference type="PROSITE" id="PS00134">
    <property type="entry name" value="TRYPSIN_HIS"/>
    <property type="match status" value="1"/>
</dbReference>
<accession>A0ABX1ET79</accession>
<keyword evidence="1 2" id="KW-0732">Signal</keyword>
<gene>
    <name evidence="4" type="ORF">HB662_01800</name>
</gene>
<dbReference type="InterPro" id="IPR009003">
    <property type="entry name" value="Peptidase_S1_PA"/>
</dbReference>
<dbReference type="SMART" id="SM00020">
    <property type="entry name" value="Tryp_SPc"/>
    <property type="match status" value="1"/>
</dbReference>
<evidence type="ECO:0000313" key="5">
    <source>
        <dbReference type="Proteomes" id="UP000765160"/>
    </source>
</evidence>
<keyword evidence="5" id="KW-1185">Reference proteome</keyword>
<dbReference type="PANTHER" id="PTHR15462:SF8">
    <property type="entry name" value="SERINE PROTEASE"/>
    <property type="match status" value="1"/>
</dbReference>
<dbReference type="Gene3D" id="2.40.10.10">
    <property type="entry name" value="Trypsin-like serine proteases"/>
    <property type="match status" value="2"/>
</dbReference>
<feature type="chain" id="PRO_5045814294" evidence="2">
    <location>
        <begin position="18"/>
        <end position="246"/>
    </location>
</feature>